<evidence type="ECO:0000256" key="7">
    <source>
        <dbReference type="ARBA" id="ARBA00023242"/>
    </source>
</evidence>
<comment type="subcellular location">
    <subcellularLocation>
        <location evidence="1">Nucleus</location>
    </subcellularLocation>
</comment>
<evidence type="ECO:0000259" key="9">
    <source>
        <dbReference type="Pfam" id="PF09816"/>
    </source>
</evidence>
<feature type="domain" description="Transcription elongation factor Eaf N-terminal" evidence="9">
    <location>
        <begin position="17"/>
        <end position="131"/>
    </location>
</feature>
<dbReference type="GO" id="GO:0032783">
    <property type="term" value="C:super elongation complex"/>
    <property type="evidence" value="ECO:0007669"/>
    <property type="project" value="InterPro"/>
</dbReference>
<reference evidence="10 11" key="1">
    <citation type="submission" date="2016-07" db="EMBL/GenBank/DDBJ databases">
        <title>Pervasive Adenine N6-methylation of Active Genes in Fungi.</title>
        <authorList>
            <consortium name="DOE Joint Genome Institute"/>
            <person name="Mondo S.J."/>
            <person name="Dannebaum R.O."/>
            <person name="Kuo R.C."/>
            <person name="Labutti K."/>
            <person name="Haridas S."/>
            <person name="Kuo A."/>
            <person name="Salamov A."/>
            <person name="Ahrendt S.R."/>
            <person name="Lipzen A."/>
            <person name="Sullivan W."/>
            <person name="Andreopoulos W.B."/>
            <person name="Clum A."/>
            <person name="Lindquist E."/>
            <person name="Daum C."/>
            <person name="Ramamoorthy G.K."/>
            <person name="Gryganskyi A."/>
            <person name="Culley D."/>
            <person name="Magnuson J.K."/>
            <person name="James T.Y."/>
            <person name="O'Malley M.A."/>
            <person name="Stajich J.E."/>
            <person name="Spatafora J.W."/>
            <person name="Visel A."/>
            <person name="Grigoriev I.V."/>
        </authorList>
    </citation>
    <scope>NUCLEOTIDE SEQUENCE [LARGE SCALE GENOMIC DNA]</scope>
    <source>
        <strain evidence="10 11">62-1032</strain>
    </source>
</reference>
<gene>
    <name evidence="10" type="ORF">BCR35DRAFT_305456</name>
</gene>
<evidence type="ECO:0000256" key="2">
    <source>
        <dbReference type="ARBA" id="ARBA00007798"/>
    </source>
</evidence>
<keyword evidence="5" id="KW-0010">Activator</keyword>
<evidence type="ECO:0000256" key="8">
    <source>
        <dbReference type="SAM" id="MobiDB-lite"/>
    </source>
</evidence>
<keyword evidence="3" id="KW-0597">Phosphoprotein</keyword>
<feature type="compositionally biased region" description="Pro residues" evidence="8">
    <location>
        <begin position="306"/>
        <end position="327"/>
    </location>
</feature>
<feature type="compositionally biased region" description="Low complexity" evidence="8">
    <location>
        <begin position="382"/>
        <end position="399"/>
    </location>
</feature>
<dbReference type="InterPro" id="IPR019194">
    <property type="entry name" value="Tscrpt_elong_fac_Eaf_N"/>
</dbReference>
<dbReference type="PANTHER" id="PTHR15970">
    <property type="entry name" value="ELL-ASSOCIATED FACTOR EAF"/>
    <property type="match status" value="1"/>
</dbReference>
<feature type="compositionally biased region" description="Basic and acidic residues" evidence="8">
    <location>
        <begin position="199"/>
        <end position="213"/>
    </location>
</feature>
<feature type="compositionally biased region" description="Low complexity" evidence="8">
    <location>
        <begin position="275"/>
        <end position="284"/>
    </location>
</feature>
<evidence type="ECO:0000256" key="6">
    <source>
        <dbReference type="ARBA" id="ARBA00023163"/>
    </source>
</evidence>
<feature type="compositionally biased region" description="Low complexity" evidence="8">
    <location>
        <begin position="363"/>
        <end position="374"/>
    </location>
</feature>
<feature type="region of interest" description="Disordered" evidence="8">
    <location>
        <begin position="572"/>
        <end position="617"/>
    </location>
</feature>
<feature type="compositionally biased region" description="Low complexity" evidence="8">
    <location>
        <begin position="294"/>
        <end position="305"/>
    </location>
</feature>
<comment type="similarity">
    <text evidence="2">Belongs to the EAF family.</text>
</comment>
<evidence type="ECO:0000256" key="4">
    <source>
        <dbReference type="ARBA" id="ARBA00023015"/>
    </source>
</evidence>
<feature type="compositionally biased region" description="Low complexity" evidence="8">
    <location>
        <begin position="572"/>
        <end position="586"/>
    </location>
</feature>
<proteinExistence type="inferred from homology"/>
<keyword evidence="11" id="KW-1185">Reference proteome</keyword>
<evidence type="ECO:0000313" key="10">
    <source>
        <dbReference type="EMBL" id="ORY77190.1"/>
    </source>
</evidence>
<dbReference type="OrthoDB" id="2538233at2759"/>
<evidence type="ECO:0000313" key="11">
    <source>
        <dbReference type="Proteomes" id="UP000193467"/>
    </source>
</evidence>
<dbReference type="Proteomes" id="UP000193467">
    <property type="component" value="Unassembled WGS sequence"/>
</dbReference>
<evidence type="ECO:0000256" key="1">
    <source>
        <dbReference type="ARBA" id="ARBA00004123"/>
    </source>
</evidence>
<dbReference type="InterPro" id="IPR027093">
    <property type="entry name" value="EAF_fam"/>
</dbReference>
<dbReference type="InParanoid" id="A0A1Y2F028"/>
<organism evidence="10 11">
    <name type="scientific">Leucosporidium creatinivorum</name>
    <dbReference type="NCBI Taxonomy" id="106004"/>
    <lineage>
        <taxon>Eukaryota</taxon>
        <taxon>Fungi</taxon>
        <taxon>Dikarya</taxon>
        <taxon>Basidiomycota</taxon>
        <taxon>Pucciniomycotina</taxon>
        <taxon>Microbotryomycetes</taxon>
        <taxon>Leucosporidiales</taxon>
        <taxon>Leucosporidium</taxon>
    </lineage>
</organism>
<accession>A0A1Y2F028</accession>
<feature type="compositionally biased region" description="Acidic residues" evidence="8">
    <location>
        <begin position="500"/>
        <end position="510"/>
    </location>
</feature>
<feature type="compositionally biased region" description="Pro residues" evidence="8">
    <location>
        <begin position="334"/>
        <end position="362"/>
    </location>
</feature>
<keyword evidence="4" id="KW-0805">Transcription regulation</keyword>
<protein>
    <recommendedName>
        <fullName evidence="9">Transcription elongation factor Eaf N-terminal domain-containing protein</fullName>
    </recommendedName>
</protein>
<keyword evidence="6" id="KW-0804">Transcription</keyword>
<comment type="caution">
    <text evidence="10">The sequence shown here is derived from an EMBL/GenBank/DDBJ whole genome shotgun (WGS) entry which is preliminary data.</text>
</comment>
<dbReference type="EMBL" id="MCGR01000032">
    <property type="protein sequence ID" value="ORY77190.1"/>
    <property type="molecule type" value="Genomic_DNA"/>
</dbReference>
<dbReference type="GO" id="GO:0006368">
    <property type="term" value="P:transcription elongation by RNA polymerase II"/>
    <property type="evidence" value="ECO:0007669"/>
    <property type="project" value="InterPro"/>
</dbReference>
<evidence type="ECO:0000256" key="3">
    <source>
        <dbReference type="ARBA" id="ARBA00022553"/>
    </source>
</evidence>
<evidence type="ECO:0000256" key="5">
    <source>
        <dbReference type="ARBA" id="ARBA00023159"/>
    </source>
</evidence>
<dbReference type="GO" id="GO:0003711">
    <property type="term" value="F:transcription elongation factor activity"/>
    <property type="evidence" value="ECO:0007669"/>
    <property type="project" value="TreeGrafter"/>
</dbReference>
<sequence>MAQVAASAAATASDTLHDIHFGSSFLSASEAGAGASQQDALYSLKYASKPTSLDASAAGTLWADAGSSSAVYAAFPSTSSSSTAAGKATEHRFSGKVESAKEVDCVLIWDEELQSFSLERIDANVRLAVDREGHGGPTPSLPTSLPAPRPPAPSSLTAPGPSKLRSSSRDPDAASSDSQDSEDSEIRVPSVPPAHLRKLASERARQSLSRKSDTGASGGASTSESGPEEDGARGRLRGAVSAVGQPPKKQEPEVEDFGDISFGSPATKPPPPTAVEPKAPVPAAAQPPKPAPLSLPSSRSSTPAGRAPPPMPKPAPPQAPVVPPPAPALNLPKSSPPRPTPPPPQPAPPPIPHAAPTPPPRSSPAQKAPAASKRPPSRKAPSKASKIPASTTADGSSSPKKGRRRSSVAQKSMPLSKATISSSEGSSDGDSDDSSGSGSGSEEEDTGIPEGYLARPGSILSASAGERANARPAARKAPMKAPPAVPAPSDSGSGSGSGSDSDDDESDDMEILASSINNALTGPAVGPGRVQGQMGKGKGGAKRGAGAAASKIPASMGARAAYASKVPASMRSSIASKIPASSSAGARAQKGPVRSGGYDADAARRAADIPDSESEED</sequence>
<name>A0A1Y2F028_9BASI</name>
<dbReference type="Pfam" id="PF09816">
    <property type="entry name" value="EAF"/>
    <property type="match status" value="1"/>
</dbReference>
<dbReference type="AlphaFoldDB" id="A0A1Y2F028"/>
<dbReference type="STRING" id="106004.A0A1Y2F028"/>
<dbReference type="PANTHER" id="PTHR15970:SF2">
    <property type="entry name" value="ELL-ASSOCIATED FACTOR EAF"/>
    <property type="match status" value="1"/>
</dbReference>
<feature type="region of interest" description="Disordered" evidence="8">
    <location>
        <begin position="130"/>
        <end position="554"/>
    </location>
</feature>
<keyword evidence="7" id="KW-0539">Nucleus</keyword>